<feature type="transmembrane region" description="Helical" evidence="6">
    <location>
        <begin position="290"/>
        <end position="312"/>
    </location>
</feature>
<feature type="transmembrane region" description="Helical" evidence="6">
    <location>
        <begin position="181"/>
        <end position="201"/>
    </location>
</feature>
<dbReference type="EMBL" id="JBHUGD010000001">
    <property type="protein sequence ID" value="MFD1945780.1"/>
    <property type="molecule type" value="Genomic_DNA"/>
</dbReference>
<name>A0ABW4TGN2_9ACTN</name>
<protein>
    <submittedName>
        <fullName evidence="7">Lipopolysaccharide biosynthesis protein</fullName>
    </submittedName>
</protein>
<keyword evidence="4 6" id="KW-1133">Transmembrane helix</keyword>
<comment type="subcellular location">
    <subcellularLocation>
        <location evidence="1">Cell membrane</location>
        <topology evidence="1">Multi-pass membrane protein</topology>
    </subcellularLocation>
</comment>
<evidence type="ECO:0000313" key="8">
    <source>
        <dbReference type="Proteomes" id="UP001597351"/>
    </source>
</evidence>
<feature type="transmembrane region" description="Helical" evidence="6">
    <location>
        <begin position="90"/>
        <end position="112"/>
    </location>
</feature>
<evidence type="ECO:0000256" key="3">
    <source>
        <dbReference type="ARBA" id="ARBA00022692"/>
    </source>
</evidence>
<dbReference type="RefSeq" id="WP_343915313.1">
    <property type="nucleotide sequence ID" value="NZ_BAAAJT010000002.1"/>
</dbReference>
<keyword evidence="5 6" id="KW-0472">Membrane</keyword>
<evidence type="ECO:0000256" key="2">
    <source>
        <dbReference type="ARBA" id="ARBA00022475"/>
    </source>
</evidence>
<feature type="transmembrane region" description="Helical" evidence="6">
    <location>
        <begin position="47"/>
        <end position="69"/>
    </location>
</feature>
<evidence type="ECO:0000256" key="5">
    <source>
        <dbReference type="ARBA" id="ARBA00023136"/>
    </source>
</evidence>
<dbReference type="PANTHER" id="PTHR30250:SF11">
    <property type="entry name" value="O-ANTIGEN TRANSPORTER-RELATED"/>
    <property type="match status" value="1"/>
</dbReference>
<dbReference type="PANTHER" id="PTHR30250">
    <property type="entry name" value="PST FAMILY PREDICTED COLANIC ACID TRANSPORTER"/>
    <property type="match status" value="1"/>
</dbReference>
<keyword evidence="3 6" id="KW-0812">Transmembrane</keyword>
<comment type="caution">
    <text evidence="7">The sequence shown here is derived from an EMBL/GenBank/DDBJ whole genome shotgun (WGS) entry which is preliminary data.</text>
</comment>
<feature type="transmembrane region" description="Helical" evidence="6">
    <location>
        <begin position="229"/>
        <end position="248"/>
    </location>
</feature>
<feature type="transmembrane region" description="Helical" evidence="6">
    <location>
        <begin position="332"/>
        <end position="352"/>
    </location>
</feature>
<feature type="transmembrane region" description="Helical" evidence="6">
    <location>
        <begin position="254"/>
        <end position="278"/>
    </location>
</feature>
<proteinExistence type="predicted"/>
<feature type="transmembrane region" description="Helical" evidence="6">
    <location>
        <begin position="383"/>
        <end position="402"/>
    </location>
</feature>
<feature type="transmembrane region" description="Helical" evidence="6">
    <location>
        <begin position="156"/>
        <end position="175"/>
    </location>
</feature>
<accession>A0ABW4TGN2</accession>
<evidence type="ECO:0000256" key="4">
    <source>
        <dbReference type="ARBA" id="ARBA00022989"/>
    </source>
</evidence>
<keyword evidence="8" id="KW-1185">Reference proteome</keyword>
<evidence type="ECO:0000256" key="1">
    <source>
        <dbReference type="ARBA" id="ARBA00004651"/>
    </source>
</evidence>
<organism evidence="7 8">
    <name type="scientific">Nocardioides aestuarii</name>
    <dbReference type="NCBI Taxonomy" id="252231"/>
    <lineage>
        <taxon>Bacteria</taxon>
        <taxon>Bacillati</taxon>
        <taxon>Actinomycetota</taxon>
        <taxon>Actinomycetes</taxon>
        <taxon>Propionibacteriales</taxon>
        <taxon>Nocardioidaceae</taxon>
        <taxon>Nocardioides</taxon>
    </lineage>
</organism>
<gene>
    <name evidence="7" type="ORF">ACFSDE_03175</name>
</gene>
<dbReference type="InterPro" id="IPR002797">
    <property type="entry name" value="Polysacc_synth"/>
</dbReference>
<evidence type="ECO:0000313" key="7">
    <source>
        <dbReference type="EMBL" id="MFD1945780.1"/>
    </source>
</evidence>
<dbReference type="InterPro" id="IPR050833">
    <property type="entry name" value="Poly_Biosynth_Transport"/>
</dbReference>
<dbReference type="Proteomes" id="UP001597351">
    <property type="component" value="Unassembled WGS sequence"/>
</dbReference>
<sequence>MTSASEQSASGSGTALRGGAQIAVAVGVMNVATYGFTMLAARLLGPGAYGGFAAVMNVLIVISVAALALQATAARRIASDHHHVAQIERTVLRTSWTAGLAIGAALVILSPVLDRLLRLDDLRIAWLVAFSAVFLTVMGGQAGVLQGERRWAPLAVLYVATGVPRLVVGTALLAWRPSEAAAVAAVALTTVAPVVVGWWALRGDRAPGPEATRHAGRSVLRESALNSQALLAFFALSNLDVVVARNVLDDHASGLYAAGLILTKALLFLPQFVVVLLFPDMAAQRRGRPLVAGTVVISALGAAGVLACWLLPELALVFVGGDAFAEVGDQLWSFALLGTVLAVLQLLVYSVLASDGRASSAWVWLALLVMLAVGSTAETAAGLVTRVVAVDTALLLVLLGAASRRRSEPAGS</sequence>
<keyword evidence="2" id="KW-1003">Cell membrane</keyword>
<dbReference type="Pfam" id="PF01943">
    <property type="entry name" value="Polysacc_synt"/>
    <property type="match status" value="1"/>
</dbReference>
<reference evidence="8" key="1">
    <citation type="journal article" date="2019" name="Int. J. Syst. Evol. Microbiol.">
        <title>The Global Catalogue of Microorganisms (GCM) 10K type strain sequencing project: providing services to taxonomists for standard genome sequencing and annotation.</title>
        <authorList>
            <consortium name="The Broad Institute Genomics Platform"/>
            <consortium name="The Broad Institute Genome Sequencing Center for Infectious Disease"/>
            <person name="Wu L."/>
            <person name="Ma J."/>
        </authorList>
    </citation>
    <scope>NUCLEOTIDE SEQUENCE [LARGE SCALE GENOMIC DNA]</scope>
    <source>
        <strain evidence="8">CGMCC 1.12477</strain>
    </source>
</reference>
<evidence type="ECO:0000256" key="6">
    <source>
        <dbReference type="SAM" id="Phobius"/>
    </source>
</evidence>
<feature type="transmembrane region" description="Helical" evidence="6">
    <location>
        <begin position="359"/>
        <end position="377"/>
    </location>
</feature>
<feature type="transmembrane region" description="Helical" evidence="6">
    <location>
        <begin position="20"/>
        <end position="41"/>
    </location>
</feature>
<feature type="transmembrane region" description="Helical" evidence="6">
    <location>
        <begin position="124"/>
        <end position="144"/>
    </location>
</feature>